<gene>
    <name evidence="1" type="ORF">O181_062004</name>
</gene>
<comment type="caution">
    <text evidence="1">The sequence shown here is derived from an EMBL/GenBank/DDBJ whole genome shotgun (WGS) entry which is preliminary data.</text>
</comment>
<dbReference type="Gene3D" id="3.30.420.10">
    <property type="entry name" value="Ribonuclease H-like superfamily/Ribonuclease H"/>
    <property type="match status" value="1"/>
</dbReference>
<dbReference type="Proteomes" id="UP000765509">
    <property type="component" value="Unassembled WGS sequence"/>
</dbReference>
<protein>
    <submittedName>
        <fullName evidence="1">Uncharacterized protein</fullName>
    </submittedName>
</protein>
<evidence type="ECO:0000313" key="1">
    <source>
        <dbReference type="EMBL" id="MBW0522289.1"/>
    </source>
</evidence>
<dbReference type="OrthoDB" id="2273864at2759"/>
<sequence>MIHNQELTLPWEVFPMDWVTELPPSVFKLYNSFSVILDRYSKSTILLPYHKNDTAMDTALLPWNRVISHTGLLKKIISDREPKLTSLVWTDLHILFWTKLSFSYSIQSSK</sequence>
<dbReference type="EMBL" id="AVOT02029447">
    <property type="protein sequence ID" value="MBW0522289.1"/>
    <property type="molecule type" value="Genomic_DNA"/>
</dbReference>
<organism evidence="1 2">
    <name type="scientific">Austropuccinia psidii MF-1</name>
    <dbReference type="NCBI Taxonomy" id="1389203"/>
    <lineage>
        <taxon>Eukaryota</taxon>
        <taxon>Fungi</taxon>
        <taxon>Dikarya</taxon>
        <taxon>Basidiomycota</taxon>
        <taxon>Pucciniomycotina</taxon>
        <taxon>Pucciniomycetes</taxon>
        <taxon>Pucciniales</taxon>
        <taxon>Sphaerophragmiaceae</taxon>
        <taxon>Austropuccinia</taxon>
    </lineage>
</organism>
<dbReference type="GO" id="GO:0003676">
    <property type="term" value="F:nucleic acid binding"/>
    <property type="evidence" value="ECO:0007669"/>
    <property type="project" value="InterPro"/>
</dbReference>
<dbReference type="InterPro" id="IPR012337">
    <property type="entry name" value="RNaseH-like_sf"/>
</dbReference>
<dbReference type="SUPFAM" id="SSF53098">
    <property type="entry name" value="Ribonuclease H-like"/>
    <property type="match status" value="1"/>
</dbReference>
<accession>A0A9Q3EJJ4</accession>
<name>A0A9Q3EJJ4_9BASI</name>
<proteinExistence type="predicted"/>
<reference evidence="1" key="1">
    <citation type="submission" date="2021-03" db="EMBL/GenBank/DDBJ databases">
        <title>Draft genome sequence of rust myrtle Austropuccinia psidii MF-1, a brazilian biotype.</title>
        <authorList>
            <person name="Quecine M.C."/>
            <person name="Pachon D.M.R."/>
            <person name="Bonatelli M.L."/>
            <person name="Correr F.H."/>
            <person name="Franceschini L.M."/>
            <person name="Leite T.F."/>
            <person name="Margarido G.R.A."/>
            <person name="Almeida C.A."/>
            <person name="Ferrarezi J.A."/>
            <person name="Labate C.A."/>
        </authorList>
    </citation>
    <scope>NUCLEOTIDE SEQUENCE</scope>
    <source>
        <strain evidence="1">MF-1</strain>
    </source>
</reference>
<keyword evidence="2" id="KW-1185">Reference proteome</keyword>
<dbReference type="InterPro" id="IPR036397">
    <property type="entry name" value="RNaseH_sf"/>
</dbReference>
<evidence type="ECO:0000313" key="2">
    <source>
        <dbReference type="Proteomes" id="UP000765509"/>
    </source>
</evidence>
<dbReference type="AlphaFoldDB" id="A0A9Q3EJJ4"/>